<dbReference type="EC" id="3.1.1.47" evidence="1"/>
<name>A0A1Y2BLV1_9TREE</name>
<protein>
    <recommendedName>
        <fullName evidence="1">1-alkyl-2-acetylglycerophosphocholine esterase</fullName>
        <ecNumber evidence="1">3.1.1.47</ecNumber>
    </recommendedName>
</protein>
<evidence type="ECO:0000313" key="6">
    <source>
        <dbReference type="EMBL" id="ORY35650.1"/>
    </source>
</evidence>
<dbReference type="GO" id="GO:0003847">
    <property type="term" value="F:1-alkyl-2-acetylglycerophosphocholine esterase activity"/>
    <property type="evidence" value="ECO:0007669"/>
    <property type="project" value="UniProtKB-EC"/>
</dbReference>
<evidence type="ECO:0000256" key="1">
    <source>
        <dbReference type="ARBA" id="ARBA00013201"/>
    </source>
</evidence>
<dbReference type="OrthoDB" id="2363873at2759"/>
<accession>A0A1Y2BLV1</accession>
<dbReference type="PANTHER" id="PTHR10272:SF0">
    <property type="entry name" value="PLATELET-ACTIVATING FACTOR ACETYLHYDROLASE"/>
    <property type="match status" value="1"/>
</dbReference>
<dbReference type="EMBL" id="MCFC01000001">
    <property type="protein sequence ID" value="ORY35650.1"/>
    <property type="molecule type" value="Genomic_DNA"/>
</dbReference>
<dbReference type="Gene3D" id="3.40.50.1820">
    <property type="entry name" value="alpha/beta hydrolase"/>
    <property type="match status" value="1"/>
</dbReference>
<evidence type="ECO:0000256" key="5">
    <source>
        <dbReference type="SAM" id="MobiDB-lite"/>
    </source>
</evidence>
<dbReference type="Proteomes" id="UP000193986">
    <property type="component" value="Unassembled WGS sequence"/>
</dbReference>
<dbReference type="AlphaFoldDB" id="A0A1Y2BLV1"/>
<sequence>MSTVKPQPIGSEPKAPKVSSPSSHSRFGTLWSRRLPLYSGEHDVGVLDIEYPIARQRIGSFRHKKLHTSEPAGIEIDTVLFSLFYPCNVSYESTWEKGRGRGALWFPRFGPTIAGFLQMAGKENWLVKYLAYIPAFPAVHGLKFPAYQRAPLLSKPGGGKWPVIIFSHGVGCSRLMYTHICGELASRGYVVAAVEHRDGTGPSTLITSEDGRERHVDFLRWGDLEWPDEAEQPAGDTRLRKDQLLIRLAELQGTLDTVRKITQGGFGGSHCLKASRTYDFGPWTDQLQIEDGTVCLAGHSFGGTAAIAAAADPRFSPRCIIALDPAVQRLEPWKGTIKCPVLSVNSEEFTDSDDYDRLLGLCNTVTNEKHILSIAGTTHPSFSDVFLIVPSSIAHTTGLHLPPYQVFVTTLEAIDIFLDTPVERRSTDNKVEQVVPTTTIASEDEAALQRRRERFLALGRQVNGRPKKPIGHVGEVLIQIG</sequence>
<evidence type="ECO:0000256" key="2">
    <source>
        <dbReference type="ARBA" id="ARBA00022801"/>
    </source>
</evidence>
<dbReference type="InterPro" id="IPR029058">
    <property type="entry name" value="AB_hydrolase_fold"/>
</dbReference>
<feature type="region of interest" description="Disordered" evidence="5">
    <location>
        <begin position="1"/>
        <end position="26"/>
    </location>
</feature>
<keyword evidence="4" id="KW-0443">Lipid metabolism</keyword>
<evidence type="ECO:0000256" key="4">
    <source>
        <dbReference type="ARBA" id="ARBA00023098"/>
    </source>
</evidence>
<keyword evidence="2 6" id="KW-0378">Hydrolase</keyword>
<keyword evidence="3" id="KW-0442">Lipid degradation</keyword>
<comment type="caution">
    <text evidence="6">The sequence shown here is derived from an EMBL/GenBank/DDBJ whole genome shotgun (WGS) entry which is preliminary data.</text>
</comment>
<dbReference type="PANTHER" id="PTHR10272">
    <property type="entry name" value="PLATELET-ACTIVATING FACTOR ACETYLHYDROLASE"/>
    <property type="match status" value="1"/>
</dbReference>
<evidence type="ECO:0000256" key="3">
    <source>
        <dbReference type="ARBA" id="ARBA00022963"/>
    </source>
</evidence>
<gene>
    <name evidence="6" type="ORF">BCR39DRAFT_511318</name>
</gene>
<dbReference type="GO" id="GO:0016042">
    <property type="term" value="P:lipid catabolic process"/>
    <property type="evidence" value="ECO:0007669"/>
    <property type="project" value="UniProtKB-KW"/>
</dbReference>
<dbReference type="STRING" id="71784.A0A1Y2BLV1"/>
<dbReference type="Pfam" id="PF03403">
    <property type="entry name" value="PAF-AH_p_II"/>
    <property type="match status" value="1"/>
</dbReference>
<proteinExistence type="predicted"/>
<dbReference type="FunCoup" id="A0A1Y2BLV1">
    <property type="interactions" value="12"/>
</dbReference>
<keyword evidence="7" id="KW-1185">Reference proteome</keyword>
<organism evidence="6 7">
    <name type="scientific">Naematelia encephala</name>
    <dbReference type="NCBI Taxonomy" id="71784"/>
    <lineage>
        <taxon>Eukaryota</taxon>
        <taxon>Fungi</taxon>
        <taxon>Dikarya</taxon>
        <taxon>Basidiomycota</taxon>
        <taxon>Agaricomycotina</taxon>
        <taxon>Tremellomycetes</taxon>
        <taxon>Tremellales</taxon>
        <taxon>Naemateliaceae</taxon>
        <taxon>Naematelia</taxon>
    </lineage>
</organism>
<reference evidence="6 7" key="1">
    <citation type="submission" date="2016-07" db="EMBL/GenBank/DDBJ databases">
        <title>Pervasive Adenine N6-methylation of Active Genes in Fungi.</title>
        <authorList>
            <consortium name="DOE Joint Genome Institute"/>
            <person name="Mondo S.J."/>
            <person name="Dannebaum R.O."/>
            <person name="Kuo R.C."/>
            <person name="Labutti K."/>
            <person name="Haridas S."/>
            <person name="Kuo A."/>
            <person name="Salamov A."/>
            <person name="Ahrendt S.R."/>
            <person name="Lipzen A."/>
            <person name="Sullivan W."/>
            <person name="Andreopoulos W.B."/>
            <person name="Clum A."/>
            <person name="Lindquist E."/>
            <person name="Daum C."/>
            <person name="Ramamoorthy G.K."/>
            <person name="Gryganskyi A."/>
            <person name="Culley D."/>
            <person name="Magnuson J.K."/>
            <person name="James T.Y."/>
            <person name="O'Malley M.A."/>
            <person name="Stajich J.E."/>
            <person name="Spatafora J.W."/>
            <person name="Visel A."/>
            <person name="Grigoriev I.V."/>
        </authorList>
    </citation>
    <scope>NUCLEOTIDE SEQUENCE [LARGE SCALE GENOMIC DNA]</scope>
    <source>
        <strain evidence="6 7">68-887.2</strain>
    </source>
</reference>
<dbReference type="SUPFAM" id="SSF53474">
    <property type="entry name" value="alpha/beta-Hydrolases"/>
    <property type="match status" value="1"/>
</dbReference>
<evidence type="ECO:0000313" key="7">
    <source>
        <dbReference type="Proteomes" id="UP000193986"/>
    </source>
</evidence>
<dbReference type="InParanoid" id="A0A1Y2BLV1"/>